<feature type="compositionally biased region" description="Polar residues" evidence="2">
    <location>
        <begin position="1270"/>
        <end position="1292"/>
    </location>
</feature>
<evidence type="ECO:0000313" key="4">
    <source>
        <dbReference type="Proteomes" id="UP001497497"/>
    </source>
</evidence>
<evidence type="ECO:0000313" key="3">
    <source>
        <dbReference type="EMBL" id="CAL1527888.1"/>
    </source>
</evidence>
<dbReference type="EMBL" id="CAXITT010000024">
    <property type="protein sequence ID" value="CAL1527888.1"/>
    <property type="molecule type" value="Genomic_DNA"/>
</dbReference>
<protein>
    <submittedName>
        <fullName evidence="3">Uncharacterized protein</fullName>
    </submittedName>
</protein>
<feature type="coiled-coil region" evidence="1">
    <location>
        <begin position="512"/>
        <end position="581"/>
    </location>
</feature>
<feature type="compositionally biased region" description="Low complexity" evidence="2">
    <location>
        <begin position="148"/>
        <end position="162"/>
    </location>
</feature>
<feature type="compositionally biased region" description="Low complexity" evidence="2">
    <location>
        <begin position="287"/>
        <end position="300"/>
    </location>
</feature>
<feature type="compositionally biased region" description="Polar residues" evidence="2">
    <location>
        <begin position="1322"/>
        <end position="1333"/>
    </location>
</feature>
<sequence length="1432" mass="163282">MDGTDADGEWSDEELLQSGSQTGVSETEQEEGYRLMTSRAKTPFSATSPLYGHHISPTGADPTRTQQTGVDHTRTDHTSTMATGTTSVDLILDKIDAELEAMDLADSKSPWELNTGDKATSGPPRPDSSRSRSAPVGCADSANGGTASSSPGSNYGYPSVSSQMYGPAEVYRGTGPMNGYSSPRSNLDVPSDLDPQSAHQIDMKFKEIMRKKKDPQNLFSLEQIKKRDNSLFSESPRHLVRLPRCNSTGASPGQTTRKVHIQEPFADATYKPLLHQEPALHSDKTAGSLSSRLRTRSGTRPSATMLSTGYGTDNESVKTEEFETRFMGLMVAPTDTERVDAPVSCTDFKPPTGHTKRYNKFKTPGSPPGLTPQDEELLQRLVRISEETKASHPQSIISRPRSLSPTRMRGEKKVVTIQQDGHNEREKERDKVRADREMERERRARSVSPPPRETSLARDSSTPPTFISDRPFTPSLVSTYPAKYESSVNTLFGCKTGSHVTDADYQKELQDLKTLRQALIKTRHDLTEAERSLLDARELAEDAKSGLKTLEFTRGNATKDLERLKEDIKRKEGQLTSLDSELQTKLQDLKNMSSMGVSREDCLEVKLVKEENQSLKARLRSIEGLELERNELVRQLDSAKEDLFREQKHGRLQTAELQEDIENLTCKLEETQNAWTRDKDQLVKLEQAFRRMEREKNELIQGKASEYESLKASFKDEASESHVRMRKELIDLENEVKELRVRIGDLDLEITSKDALVENLRQQVNDLQAAVTREKQERQKASMDYKNNLHLLKKEMSAAAVQLKESMFLEKQRAIEDIKSELEQERRASAASTEDRLQQLMEEHNYQMEVKDGEILRLQDAIRRQESQLQAELELQVREAVDRAQDLAEQDKVWQLRKEQEASNQRTSELSAQLEKDKLIITELQAQLGTLQKELGEQRRQQREASKDKLLAVSKAKEQMKQQNSVEMERIKFNIQQEHEQVLERLQEQVRDQENELSNLSAERDAALERERNLLQALEHTERTVIYEVNEECQKASRLLGISPRTVHHTSLSLESTEARMNLSNKIVPVISTALTNLRSCNEELYCHTAELHQEVDTLQGLVDKVVKEKDDAMTSLKLELEKQKTLELERMKEMLLKEHVHEMSKVIRDCAETNNQLKTNSEHIQRFGDAALLEALQAKDEELRSLQQTMVEWKNEMEEKFNTQLQLKMAKEREKYQAVQHHSTREQNRINDLQKREIERLENELHKLSLTKGPNIHTPGPPLHPKAHNSLSADPMSTQSSRATSPTNIKPSQQYLQSRIQQLQTDNAALRKQRLLTNGHLNWSTPDLTNTKAVRPTSPKGRPRSPTRDPEAMYRLGERIRIGEQEALKAEERARLNQKIMNNKMVEMAKLQSTLINQNQELQELERAYNDLHKHYNSRPCSPSRNLNTTV</sequence>
<feature type="coiled-coil region" evidence="1">
    <location>
        <begin position="1389"/>
        <end position="1416"/>
    </location>
</feature>
<feature type="compositionally biased region" description="Polar residues" evidence="2">
    <location>
        <begin position="17"/>
        <end position="26"/>
    </location>
</feature>
<feature type="region of interest" description="Disordered" evidence="2">
    <location>
        <begin position="105"/>
        <end position="197"/>
    </location>
</feature>
<feature type="region of interest" description="Disordered" evidence="2">
    <location>
        <begin position="1213"/>
        <end position="1232"/>
    </location>
</feature>
<feature type="region of interest" description="Disordered" evidence="2">
    <location>
        <begin position="1"/>
        <end position="86"/>
    </location>
</feature>
<feature type="compositionally biased region" description="Polar residues" evidence="2">
    <location>
        <begin position="391"/>
        <end position="405"/>
    </location>
</feature>
<feature type="coiled-coil region" evidence="1">
    <location>
        <begin position="605"/>
        <end position="784"/>
    </location>
</feature>
<proteinExistence type="predicted"/>
<feature type="compositionally biased region" description="Basic and acidic residues" evidence="2">
    <location>
        <begin position="421"/>
        <end position="444"/>
    </location>
</feature>
<accession>A0AAV2H3Y8</accession>
<dbReference type="Proteomes" id="UP001497497">
    <property type="component" value="Unassembled WGS sequence"/>
</dbReference>
<feature type="region of interest" description="Disordered" evidence="2">
    <location>
        <begin position="1322"/>
        <end position="1351"/>
    </location>
</feature>
<feature type="coiled-coil region" evidence="1">
    <location>
        <begin position="976"/>
        <end position="1017"/>
    </location>
</feature>
<keyword evidence="1" id="KW-0175">Coiled coil</keyword>
<reference evidence="3 4" key="1">
    <citation type="submission" date="2024-04" db="EMBL/GenBank/DDBJ databases">
        <authorList>
            <consortium name="Genoscope - CEA"/>
            <person name="William W."/>
        </authorList>
    </citation>
    <scope>NUCLEOTIDE SEQUENCE [LARGE SCALE GENOMIC DNA]</scope>
</reference>
<feature type="compositionally biased region" description="Acidic residues" evidence="2">
    <location>
        <begin position="1"/>
        <end position="15"/>
    </location>
</feature>
<name>A0AAV2H3Y8_LYMST</name>
<comment type="caution">
    <text evidence="3">The sequence shown here is derived from an EMBL/GenBank/DDBJ whole genome shotgun (WGS) entry which is preliminary data.</text>
</comment>
<feature type="coiled-coil region" evidence="1">
    <location>
        <begin position="808"/>
        <end position="941"/>
    </location>
</feature>
<feature type="region of interest" description="Disordered" evidence="2">
    <location>
        <begin position="342"/>
        <end position="373"/>
    </location>
</feature>
<evidence type="ECO:0000256" key="2">
    <source>
        <dbReference type="SAM" id="MobiDB-lite"/>
    </source>
</evidence>
<evidence type="ECO:0000256" key="1">
    <source>
        <dbReference type="SAM" id="Coils"/>
    </source>
</evidence>
<feature type="region of interest" description="Disordered" evidence="2">
    <location>
        <begin position="387"/>
        <end position="474"/>
    </location>
</feature>
<feature type="region of interest" description="Disordered" evidence="2">
    <location>
        <begin position="278"/>
        <end position="316"/>
    </location>
</feature>
<feature type="region of interest" description="Disordered" evidence="2">
    <location>
        <begin position="1251"/>
        <end position="1295"/>
    </location>
</feature>
<feature type="compositionally biased region" description="Polar residues" evidence="2">
    <location>
        <begin position="301"/>
        <end position="314"/>
    </location>
</feature>
<organism evidence="3 4">
    <name type="scientific">Lymnaea stagnalis</name>
    <name type="common">Great pond snail</name>
    <name type="synonym">Helix stagnalis</name>
    <dbReference type="NCBI Taxonomy" id="6523"/>
    <lineage>
        <taxon>Eukaryota</taxon>
        <taxon>Metazoa</taxon>
        <taxon>Spiralia</taxon>
        <taxon>Lophotrochozoa</taxon>
        <taxon>Mollusca</taxon>
        <taxon>Gastropoda</taxon>
        <taxon>Heterobranchia</taxon>
        <taxon>Euthyneura</taxon>
        <taxon>Panpulmonata</taxon>
        <taxon>Hygrophila</taxon>
        <taxon>Lymnaeoidea</taxon>
        <taxon>Lymnaeidae</taxon>
        <taxon>Lymnaea</taxon>
    </lineage>
</organism>
<keyword evidence="4" id="KW-1185">Reference proteome</keyword>
<gene>
    <name evidence="3" type="ORF">GSLYS_00002058001</name>
</gene>